<dbReference type="OrthoDB" id="9812349at2"/>
<dbReference type="Pfam" id="PF05656">
    <property type="entry name" value="DUF805"/>
    <property type="match status" value="1"/>
</dbReference>
<keyword evidence="3" id="KW-1185">Reference proteome</keyword>
<dbReference type="EMBL" id="SLWN01000005">
    <property type="protein sequence ID" value="TCO30137.1"/>
    <property type="molecule type" value="Genomic_DNA"/>
</dbReference>
<protein>
    <submittedName>
        <fullName evidence="2">Uncharacterized membrane protein YhaH (DUF805 family)</fullName>
    </submittedName>
</protein>
<gene>
    <name evidence="2" type="ORF">EV652_105131</name>
</gene>
<feature type="transmembrane region" description="Helical" evidence="1">
    <location>
        <begin position="86"/>
        <end position="105"/>
    </location>
</feature>
<comment type="caution">
    <text evidence="2">The sequence shown here is derived from an EMBL/GenBank/DDBJ whole genome shotgun (WGS) entry which is preliminary data.</text>
</comment>
<name>A0A4R2HJB6_9ACTN</name>
<accession>A0A4R2HJB6</accession>
<dbReference type="PANTHER" id="PTHR34980:SF2">
    <property type="entry name" value="INNER MEMBRANE PROTEIN YHAH-RELATED"/>
    <property type="match status" value="1"/>
</dbReference>
<reference evidence="2 3" key="1">
    <citation type="journal article" date="2015" name="Stand. Genomic Sci.">
        <title>Genomic Encyclopedia of Bacterial and Archaeal Type Strains, Phase III: the genomes of soil and plant-associated and newly described type strains.</title>
        <authorList>
            <person name="Whitman W.B."/>
            <person name="Woyke T."/>
            <person name="Klenk H.P."/>
            <person name="Zhou Y."/>
            <person name="Lilburn T.G."/>
            <person name="Beck B.J."/>
            <person name="De Vos P."/>
            <person name="Vandamme P."/>
            <person name="Eisen J.A."/>
            <person name="Garrity G."/>
            <person name="Hugenholtz P."/>
            <person name="Kyrpides N.C."/>
        </authorList>
    </citation>
    <scope>NUCLEOTIDE SEQUENCE [LARGE SCALE GENOMIC DNA]</scope>
    <source>
        <strain evidence="2 3">VKM Ac-2572</strain>
    </source>
</reference>
<evidence type="ECO:0000313" key="2">
    <source>
        <dbReference type="EMBL" id="TCO30137.1"/>
    </source>
</evidence>
<organism evidence="2 3">
    <name type="scientific">Kribbella steppae</name>
    <dbReference type="NCBI Taxonomy" id="2512223"/>
    <lineage>
        <taxon>Bacteria</taxon>
        <taxon>Bacillati</taxon>
        <taxon>Actinomycetota</taxon>
        <taxon>Actinomycetes</taxon>
        <taxon>Propionibacteriales</taxon>
        <taxon>Kribbellaceae</taxon>
        <taxon>Kribbella</taxon>
    </lineage>
</organism>
<sequence length="125" mass="14136">MTWFITALKKYAVFSGRSRRKEYWFFVLFAVLVSGVLRLIDTALDLTWGDRSTFGILQALWWLAVLIPSIAVLVRRLHDTNRSGWWWFLNLVPVIGPIVLVIFAAQPGTPGPNPHGQNPTASELS</sequence>
<feature type="transmembrane region" description="Helical" evidence="1">
    <location>
        <begin position="52"/>
        <end position="74"/>
    </location>
</feature>
<keyword evidence="1" id="KW-1133">Transmembrane helix</keyword>
<dbReference type="PANTHER" id="PTHR34980">
    <property type="entry name" value="INNER MEMBRANE PROTEIN-RELATED-RELATED"/>
    <property type="match status" value="1"/>
</dbReference>
<evidence type="ECO:0000313" key="3">
    <source>
        <dbReference type="Proteomes" id="UP000294508"/>
    </source>
</evidence>
<keyword evidence="1" id="KW-0472">Membrane</keyword>
<evidence type="ECO:0000256" key="1">
    <source>
        <dbReference type="SAM" id="Phobius"/>
    </source>
</evidence>
<dbReference type="AlphaFoldDB" id="A0A4R2HJB6"/>
<dbReference type="RefSeq" id="WP_132209824.1">
    <property type="nucleotide sequence ID" value="NZ_SLWN01000005.1"/>
</dbReference>
<proteinExistence type="predicted"/>
<keyword evidence="1" id="KW-0812">Transmembrane</keyword>
<dbReference type="InterPro" id="IPR008523">
    <property type="entry name" value="DUF805"/>
</dbReference>
<feature type="transmembrane region" description="Helical" evidence="1">
    <location>
        <begin position="23"/>
        <end position="40"/>
    </location>
</feature>
<dbReference type="GO" id="GO:0005886">
    <property type="term" value="C:plasma membrane"/>
    <property type="evidence" value="ECO:0007669"/>
    <property type="project" value="TreeGrafter"/>
</dbReference>
<dbReference type="Proteomes" id="UP000294508">
    <property type="component" value="Unassembled WGS sequence"/>
</dbReference>